<dbReference type="PANTHER" id="PTHR31377:SF0">
    <property type="entry name" value="AGMATINE DEIMINASE-RELATED"/>
    <property type="match status" value="1"/>
</dbReference>
<dbReference type="InterPro" id="IPR007466">
    <property type="entry name" value="Peptidyl-Arg-deiminase_porph"/>
</dbReference>
<evidence type="ECO:0008006" key="4">
    <source>
        <dbReference type="Google" id="ProtNLM"/>
    </source>
</evidence>
<gene>
    <name evidence="2" type="ORF">GCM10023331_27850</name>
</gene>
<dbReference type="Proteomes" id="UP001500298">
    <property type="component" value="Unassembled WGS sequence"/>
</dbReference>
<evidence type="ECO:0000313" key="3">
    <source>
        <dbReference type="Proteomes" id="UP001500298"/>
    </source>
</evidence>
<dbReference type="PANTHER" id="PTHR31377">
    <property type="entry name" value="AGMATINE DEIMINASE-RELATED"/>
    <property type="match status" value="1"/>
</dbReference>
<dbReference type="EMBL" id="BAABJX010000042">
    <property type="protein sequence ID" value="GAA4841247.1"/>
    <property type="molecule type" value="Genomic_DNA"/>
</dbReference>
<evidence type="ECO:0000313" key="2">
    <source>
        <dbReference type="EMBL" id="GAA4841247.1"/>
    </source>
</evidence>
<dbReference type="SUPFAM" id="SSF55909">
    <property type="entry name" value="Pentein"/>
    <property type="match status" value="1"/>
</dbReference>
<keyword evidence="1" id="KW-0378">Hydrolase</keyword>
<evidence type="ECO:0000256" key="1">
    <source>
        <dbReference type="ARBA" id="ARBA00022801"/>
    </source>
</evidence>
<dbReference type="Gene3D" id="3.40.470.10">
    <property type="entry name" value="Uracil-DNA glycosylase-like domain"/>
    <property type="match status" value="1"/>
</dbReference>
<protein>
    <recommendedName>
        <fullName evidence="4">Agmatine deiminase</fullName>
    </recommendedName>
</protein>
<name>A0ABP9DEY0_9BACT</name>
<organism evidence="2 3">
    <name type="scientific">Algivirga pacifica</name>
    <dbReference type="NCBI Taxonomy" id="1162670"/>
    <lineage>
        <taxon>Bacteria</taxon>
        <taxon>Pseudomonadati</taxon>
        <taxon>Bacteroidota</taxon>
        <taxon>Cytophagia</taxon>
        <taxon>Cytophagales</taxon>
        <taxon>Flammeovirgaceae</taxon>
        <taxon>Algivirga</taxon>
    </lineage>
</organism>
<reference evidence="3" key="1">
    <citation type="journal article" date="2019" name="Int. J. Syst. Evol. Microbiol.">
        <title>The Global Catalogue of Microorganisms (GCM) 10K type strain sequencing project: providing services to taxonomists for standard genome sequencing and annotation.</title>
        <authorList>
            <consortium name="The Broad Institute Genomics Platform"/>
            <consortium name="The Broad Institute Genome Sequencing Center for Infectious Disease"/>
            <person name="Wu L."/>
            <person name="Ma J."/>
        </authorList>
    </citation>
    <scope>NUCLEOTIDE SEQUENCE [LARGE SCALE GENOMIC DNA]</scope>
    <source>
        <strain evidence="3">JCM 18326</strain>
    </source>
</reference>
<comment type="caution">
    <text evidence="2">The sequence shown here is derived from an EMBL/GenBank/DDBJ whole genome shotgun (WGS) entry which is preliminary data.</text>
</comment>
<dbReference type="Pfam" id="PF04371">
    <property type="entry name" value="PAD_porph"/>
    <property type="match status" value="1"/>
</dbReference>
<proteinExistence type="predicted"/>
<dbReference type="Gene3D" id="3.75.10.10">
    <property type="entry name" value="L-arginine/glycine Amidinotransferase, Chain A"/>
    <property type="match status" value="1"/>
</dbReference>
<keyword evidence="3" id="KW-1185">Reference proteome</keyword>
<accession>A0ABP9DEY0</accession>
<dbReference type="InterPro" id="IPR036895">
    <property type="entry name" value="Uracil-DNA_glycosylase-like_sf"/>
</dbReference>
<sequence length="410" mass="47448">MGETFSSPYDTLEAKQSICEKQGIAMTDIYKCIERTANGCEDKHLQVIEWNDEGIQACLTKNLKRIFFTSEYVRKHFEKRFSHIDLELLTLPSPAPTASRGIGRNTTYKEMKANNTIENTYEYRLTKYKEAFNVPSNQLYFSELLETDPKYKNSFENIQKALHKHGIEYQLLKETKDIWCRDYMPVEASNGTLVQFRYDPSYLQGYDTLKTNPETVLSAHQIDALRSTLNVDGGNIILRGNKAILTNRVLKENPDLSEKDIKDQLSKILKADIYFIPAITEDMTGHADGHLRFIDDETILINKLEGEFKYVREGMEKMLKESGLKAIEIPWFEYDAPKNKKDHAIGVYVNYLELDNLILFPIFEVEGNEDQKAYEIIKQVFPNKKIEMVNINEIALEGGLMNCISWTRRN</sequence>